<evidence type="ECO:0000313" key="9">
    <source>
        <dbReference type="Proteomes" id="UP000308121"/>
    </source>
</evidence>
<dbReference type="Pfam" id="PF01565">
    <property type="entry name" value="FAD_binding_4"/>
    <property type="match status" value="1"/>
</dbReference>
<dbReference type="OrthoDB" id="9811557at2"/>
<dbReference type="GO" id="GO:0016491">
    <property type="term" value="F:oxidoreductase activity"/>
    <property type="evidence" value="ECO:0007669"/>
    <property type="project" value="UniProtKB-KW"/>
</dbReference>
<dbReference type="SUPFAM" id="SSF56176">
    <property type="entry name" value="FAD-binding/transporter-associated domain-like"/>
    <property type="match status" value="1"/>
</dbReference>
<dbReference type="InterPro" id="IPR016166">
    <property type="entry name" value="FAD-bd_PCMH"/>
</dbReference>
<dbReference type="Proteomes" id="UP000308121">
    <property type="component" value="Unassembled WGS sequence"/>
</dbReference>
<dbReference type="InterPro" id="IPR016164">
    <property type="entry name" value="FAD-linked_Oxase-like_C"/>
</dbReference>
<dbReference type="Gene3D" id="3.30.70.2740">
    <property type="match status" value="1"/>
</dbReference>
<feature type="compositionally biased region" description="Pro residues" evidence="6">
    <location>
        <begin position="9"/>
        <end position="20"/>
    </location>
</feature>
<dbReference type="PANTHER" id="PTHR42934:SF2">
    <property type="entry name" value="GLYCOLATE OXIDASE SUBUNIT GLCD"/>
    <property type="match status" value="1"/>
</dbReference>
<dbReference type="RefSeq" id="WP_154730761.1">
    <property type="nucleotide sequence ID" value="NZ_SZYE01000192.1"/>
</dbReference>
<sequence>MTGTRTPVDPGPVDPAAPTPAPDAAALAAVLADLRAALPTEALVTDPAALRARAQDGSATPPTGDAVALVQPSTTAEVSAVLRAAHAHGVPVVPQGALSGLAGGANAVPGAILLSTARMTAIRRIDPVDQVAVVQPGVVTRDLVDAVAARGLFYPPDPASYAQSTIGGNIATNAGGMRCVKYGVTRDFVRSLEVVLADGTVIRTSPETVKAVAGLDLTGLVVGSEGTLAVVTEATLGLLPAPGPDRGVSATFATVADALEAATAIIASPHRPSTLELLDGVVLASLVAYDPDAGLPAGAEAMLLAITDEAAGGVQDVAAYEAIARAHGALTVDVAHDEARLHALLRARRAFNPAMRAVRGGSINEDVAVPRTRLPELLERLGDIAAQVGLPIGTGGHVGDGNLHPVIAFDPADPAQVDAAAEAHRRILGLAVELGGTVTGEHGIGTEKRGALAGELGERVLAIQRGIKQVLDPRHILNPGKKL</sequence>
<evidence type="ECO:0000256" key="5">
    <source>
        <dbReference type="ARBA" id="ARBA00023002"/>
    </source>
</evidence>
<dbReference type="InterPro" id="IPR006094">
    <property type="entry name" value="Oxid_FAD_bind_N"/>
</dbReference>
<dbReference type="Gene3D" id="1.10.45.10">
    <property type="entry name" value="Vanillyl-alcohol Oxidase, Chain A, domain 4"/>
    <property type="match status" value="1"/>
</dbReference>
<evidence type="ECO:0000259" key="7">
    <source>
        <dbReference type="PROSITE" id="PS51387"/>
    </source>
</evidence>
<dbReference type="Pfam" id="PF02913">
    <property type="entry name" value="FAD-oxidase_C"/>
    <property type="match status" value="1"/>
</dbReference>
<keyword evidence="4" id="KW-0274">FAD</keyword>
<dbReference type="InterPro" id="IPR036318">
    <property type="entry name" value="FAD-bd_PCMH-like_sf"/>
</dbReference>
<dbReference type="Gene3D" id="3.30.465.10">
    <property type="match status" value="1"/>
</dbReference>
<evidence type="ECO:0000256" key="4">
    <source>
        <dbReference type="ARBA" id="ARBA00022827"/>
    </source>
</evidence>
<evidence type="ECO:0000256" key="2">
    <source>
        <dbReference type="ARBA" id="ARBA00008000"/>
    </source>
</evidence>
<dbReference type="InterPro" id="IPR004113">
    <property type="entry name" value="FAD-bd_oxidored_4_C"/>
</dbReference>
<keyword evidence="3" id="KW-0285">Flavoprotein</keyword>
<feature type="domain" description="FAD-binding PCMH-type" evidence="7">
    <location>
        <begin position="62"/>
        <end position="241"/>
    </location>
</feature>
<dbReference type="InterPro" id="IPR016169">
    <property type="entry name" value="FAD-bd_PCMH_sub2"/>
</dbReference>
<gene>
    <name evidence="8" type="ORF">FA014_16655</name>
</gene>
<dbReference type="PROSITE" id="PS51387">
    <property type="entry name" value="FAD_PCMH"/>
    <property type="match status" value="1"/>
</dbReference>
<organism evidence="8 9">
    <name type="scientific">Cellulomonas hominis</name>
    <dbReference type="NCBI Taxonomy" id="156981"/>
    <lineage>
        <taxon>Bacteria</taxon>
        <taxon>Bacillati</taxon>
        <taxon>Actinomycetota</taxon>
        <taxon>Actinomycetes</taxon>
        <taxon>Micrococcales</taxon>
        <taxon>Cellulomonadaceae</taxon>
        <taxon>Cellulomonas</taxon>
    </lineage>
</organism>
<proteinExistence type="inferred from homology"/>
<dbReference type="GO" id="GO:0071949">
    <property type="term" value="F:FAD binding"/>
    <property type="evidence" value="ECO:0007669"/>
    <property type="project" value="InterPro"/>
</dbReference>
<dbReference type="InterPro" id="IPR051914">
    <property type="entry name" value="FAD-linked_OxidoTrans_Type4"/>
</dbReference>
<evidence type="ECO:0000256" key="1">
    <source>
        <dbReference type="ARBA" id="ARBA00001974"/>
    </source>
</evidence>
<keyword evidence="5" id="KW-0560">Oxidoreductase</keyword>
<feature type="region of interest" description="Disordered" evidence="6">
    <location>
        <begin position="1"/>
        <end position="20"/>
    </location>
</feature>
<dbReference type="AlphaFoldDB" id="A0A7Z8JYV5"/>
<protein>
    <submittedName>
        <fullName evidence="8">FAD-binding protein</fullName>
    </submittedName>
</protein>
<evidence type="ECO:0000313" key="8">
    <source>
        <dbReference type="EMBL" id="TKR22395.1"/>
    </source>
</evidence>
<comment type="caution">
    <text evidence="8">The sequence shown here is derived from an EMBL/GenBank/DDBJ whole genome shotgun (WGS) entry which is preliminary data.</text>
</comment>
<name>A0A7Z8JYV5_9CELL</name>
<dbReference type="InterPro" id="IPR016171">
    <property type="entry name" value="Vanillyl_alc_oxidase_C-sub2"/>
</dbReference>
<dbReference type="FunFam" id="1.10.45.10:FF:000001">
    <property type="entry name" value="D-lactate dehydrogenase mitochondrial"/>
    <property type="match status" value="1"/>
</dbReference>
<dbReference type="SUPFAM" id="SSF55103">
    <property type="entry name" value="FAD-linked oxidases, C-terminal domain"/>
    <property type="match status" value="1"/>
</dbReference>
<accession>A0A7Z8JYV5</accession>
<dbReference type="EMBL" id="SZYE01000192">
    <property type="protein sequence ID" value="TKR22395.1"/>
    <property type="molecule type" value="Genomic_DNA"/>
</dbReference>
<evidence type="ECO:0000256" key="6">
    <source>
        <dbReference type="SAM" id="MobiDB-lite"/>
    </source>
</evidence>
<dbReference type="FunFam" id="3.30.70.2740:FF:000001">
    <property type="entry name" value="D-lactate dehydrogenase mitochondrial"/>
    <property type="match status" value="1"/>
</dbReference>
<evidence type="ECO:0000256" key="3">
    <source>
        <dbReference type="ARBA" id="ARBA00022630"/>
    </source>
</evidence>
<comment type="cofactor">
    <cofactor evidence="1">
        <name>FAD</name>
        <dbReference type="ChEBI" id="CHEBI:57692"/>
    </cofactor>
</comment>
<dbReference type="PANTHER" id="PTHR42934">
    <property type="entry name" value="GLYCOLATE OXIDASE SUBUNIT GLCD"/>
    <property type="match status" value="1"/>
</dbReference>
<comment type="similarity">
    <text evidence="2">Belongs to the FAD-binding oxidoreductase/transferase type 4 family.</text>
</comment>
<reference evidence="8 9" key="1">
    <citation type="submission" date="2019-05" db="EMBL/GenBank/DDBJ databases">
        <title>Genome sequence of Cellulomonas hominis strain CS1.</title>
        <authorList>
            <person name="Belmont J."/>
            <person name="Maclea K.S."/>
        </authorList>
    </citation>
    <scope>NUCLEOTIDE SEQUENCE [LARGE SCALE GENOMIC DNA]</scope>
    <source>
        <strain evidence="8 9">CS1</strain>
    </source>
</reference>